<dbReference type="RefSeq" id="WP_165888734.1">
    <property type="nucleotide sequence ID" value="NZ_CP015030.1"/>
</dbReference>
<reference evidence="1 2" key="1">
    <citation type="submission" date="2016-03" db="EMBL/GenBank/DDBJ databases">
        <authorList>
            <person name="Bojesen A.M."/>
            <person name="Planet P."/>
            <person name="Hansen M.J."/>
        </authorList>
    </citation>
    <scope>NUCLEOTIDE SEQUENCE [LARGE SCALE GENOMIC DNA]</scope>
    <source>
        <strain evidence="1 2">B 234/94</strain>
    </source>
</reference>
<name>A0A6G8JHA0_9PAST</name>
<dbReference type="AlphaFoldDB" id="A0A6G8JHA0"/>
<dbReference type="Proteomes" id="UP000501366">
    <property type="component" value="Chromosome"/>
</dbReference>
<sequence>MKKFNVSYVILCYDRGIISENFLEDVIAENAQKARLEAIRKLSTIYPKTNPQIVDVIEIIE</sequence>
<dbReference type="EMBL" id="CP015030">
    <property type="protein sequence ID" value="QIM66517.1"/>
    <property type="molecule type" value="Genomic_DNA"/>
</dbReference>
<gene>
    <name evidence="1" type="ORF">A4G16_03560</name>
</gene>
<organism evidence="1 2">
    <name type="scientific">Mannheimia granulomatis</name>
    <dbReference type="NCBI Taxonomy" id="85402"/>
    <lineage>
        <taxon>Bacteria</taxon>
        <taxon>Pseudomonadati</taxon>
        <taxon>Pseudomonadota</taxon>
        <taxon>Gammaproteobacteria</taxon>
        <taxon>Pasteurellales</taxon>
        <taxon>Pasteurellaceae</taxon>
        <taxon>Mannheimia</taxon>
    </lineage>
</organism>
<dbReference type="KEGG" id="mgra:A4G16_03560"/>
<evidence type="ECO:0000313" key="1">
    <source>
        <dbReference type="EMBL" id="QIM66517.1"/>
    </source>
</evidence>
<accession>A0A6G8JHA0</accession>
<protein>
    <submittedName>
        <fullName evidence="1">Uncharacterized protein</fullName>
    </submittedName>
</protein>
<evidence type="ECO:0000313" key="2">
    <source>
        <dbReference type="Proteomes" id="UP000501366"/>
    </source>
</evidence>
<proteinExistence type="predicted"/>